<dbReference type="EMBL" id="WNJQ01000001">
    <property type="protein sequence ID" value="MBC9824537.1"/>
    <property type="molecule type" value="Genomic_DNA"/>
</dbReference>
<keyword evidence="3" id="KW-1185">Reference proteome</keyword>
<evidence type="ECO:0000259" key="1">
    <source>
        <dbReference type="PROSITE" id="PS51186"/>
    </source>
</evidence>
<sequence>MLVKYRNSQNKVALGLLSLMPKGHELKHLQQTMLRYQQNKNWEMYFWQEEGKYIGIIGIEVQKQEFVIQHLAVLPSFRGEGVGKAIVNEIQKMYSGLKMMTTEETEAFVTSIY</sequence>
<evidence type="ECO:0000313" key="2">
    <source>
        <dbReference type="EMBL" id="MBC9824537.1"/>
    </source>
</evidence>
<reference evidence="2 3" key="1">
    <citation type="journal article" date="2020" name="Microorganisms">
        <title>New Insight into Antimicrobial Compounds from Food and Marine-Sourced Carnobacterium Species through Phenotype and Genome Analyses.</title>
        <authorList>
            <person name="Begrem S."/>
            <person name="Ivaniuk F."/>
            <person name="Gigout-Chevalier F."/>
            <person name="Kolypczuk L."/>
            <person name="Bonnetot S."/>
            <person name="Leroi F."/>
            <person name="Grovel O."/>
            <person name="Delbarre-Ladrat C."/>
            <person name="Passerini D."/>
        </authorList>
    </citation>
    <scope>NUCLEOTIDE SEQUENCE [LARGE SCALE GENOMIC DNA]</scope>
    <source>
        <strain evidence="2 3">MIP2551</strain>
    </source>
</reference>
<dbReference type="Gene3D" id="3.40.630.30">
    <property type="match status" value="1"/>
</dbReference>
<dbReference type="CDD" id="cd04301">
    <property type="entry name" value="NAT_SF"/>
    <property type="match status" value="1"/>
</dbReference>
<gene>
    <name evidence="2" type="ORF">GLO26_01670</name>
</gene>
<dbReference type="Pfam" id="PF13508">
    <property type="entry name" value="Acetyltransf_7"/>
    <property type="match status" value="1"/>
</dbReference>
<dbReference type="Proteomes" id="UP000638836">
    <property type="component" value="Unassembled WGS sequence"/>
</dbReference>
<accession>A0ABR7T945</accession>
<dbReference type="RefSeq" id="WP_034537536.1">
    <property type="nucleotide sequence ID" value="NZ_WNJQ01000001.1"/>
</dbReference>
<dbReference type="PROSITE" id="PS51186">
    <property type="entry name" value="GNAT"/>
    <property type="match status" value="1"/>
</dbReference>
<organism evidence="2 3">
    <name type="scientific">Carnobacterium inhibens</name>
    <dbReference type="NCBI Taxonomy" id="147709"/>
    <lineage>
        <taxon>Bacteria</taxon>
        <taxon>Bacillati</taxon>
        <taxon>Bacillota</taxon>
        <taxon>Bacilli</taxon>
        <taxon>Lactobacillales</taxon>
        <taxon>Carnobacteriaceae</taxon>
        <taxon>Carnobacterium</taxon>
    </lineage>
</organism>
<proteinExistence type="predicted"/>
<dbReference type="SUPFAM" id="SSF55729">
    <property type="entry name" value="Acyl-CoA N-acyltransferases (Nat)"/>
    <property type="match status" value="1"/>
</dbReference>
<name>A0ABR7T945_9LACT</name>
<comment type="caution">
    <text evidence="2">The sequence shown here is derived from an EMBL/GenBank/DDBJ whole genome shotgun (WGS) entry which is preliminary data.</text>
</comment>
<feature type="domain" description="N-acetyltransferase" evidence="1">
    <location>
        <begin position="3"/>
        <end position="113"/>
    </location>
</feature>
<dbReference type="InterPro" id="IPR016181">
    <property type="entry name" value="Acyl_CoA_acyltransferase"/>
</dbReference>
<evidence type="ECO:0000313" key="3">
    <source>
        <dbReference type="Proteomes" id="UP000638836"/>
    </source>
</evidence>
<dbReference type="InterPro" id="IPR000182">
    <property type="entry name" value="GNAT_dom"/>
</dbReference>
<protein>
    <submittedName>
        <fullName evidence="2">GNAT family N-acetyltransferase</fullName>
    </submittedName>
</protein>